<evidence type="ECO:0008006" key="4">
    <source>
        <dbReference type="Google" id="ProtNLM"/>
    </source>
</evidence>
<keyword evidence="2" id="KW-1133">Transmembrane helix</keyword>
<accession>A0A7S2KKM9</accession>
<evidence type="ECO:0000313" key="3">
    <source>
        <dbReference type="EMBL" id="CAD9578246.1"/>
    </source>
</evidence>
<feature type="transmembrane region" description="Helical" evidence="2">
    <location>
        <begin position="115"/>
        <end position="138"/>
    </location>
</feature>
<reference evidence="3" key="1">
    <citation type="submission" date="2021-01" db="EMBL/GenBank/DDBJ databases">
        <authorList>
            <person name="Corre E."/>
            <person name="Pelletier E."/>
            <person name="Niang G."/>
            <person name="Scheremetjew M."/>
            <person name="Finn R."/>
            <person name="Kale V."/>
            <person name="Holt S."/>
            <person name="Cochrane G."/>
            <person name="Meng A."/>
            <person name="Brown T."/>
            <person name="Cohen L."/>
        </authorList>
    </citation>
    <scope>NUCLEOTIDE SEQUENCE</scope>
    <source>
        <strain evidence="3">RCC3387</strain>
    </source>
</reference>
<protein>
    <recommendedName>
        <fullName evidence="4">EamA domain-containing protein</fullName>
    </recommendedName>
</protein>
<gene>
    <name evidence="3" type="ORF">BRAN1462_LOCUS30595</name>
</gene>
<evidence type="ECO:0000256" key="2">
    <source>
        <dbReference type="SAM" id="Phobius"/>
    </source>
</evidence>
<name>A0A7S2KKM9_9DINO</name>
<organism evidence="3">
    <name type="scientific">Zooxanthella nutricula</name>
    <dbReference type="NCBI Taxonomy" id="1333877"/>
    <lineage>
        <taxon>Eukaryota</taxon>
        <taxon>Sar</taxon>
        <taxon>Alveolata</taxon>
        <taxon>Dinophyceae</taxon>
        <taxon>Peridiniales</taxon>
        <taxon>Peridiniales incertae sedis</taxon>
        <taxon>Zooxanthella</taxon>
    </lineage>
</organism>
<feature type="transmembrane region" description="Helical" evidence="2">
    <location>
        <begin position="21"/>
        <end position="40"/>
    </location>
</feature>
<keyword evidence="2" id="KW-0472">Membrane</keyword>
<feature type="transmembrane region" description="Helical" evidence="2">
    <location>
        <begin position="52"/>
        <end position="73"/>
    </location>
</feature>
<evidence type="ECO:0000256" key="1">
    <source>
        <dbReference type="SAM" id="MobiDB-lite"/>
    </source>
</evidence>
<sequence>MDRLVLVASAADEPSNGGVPFLGYGLGLLSGAVHGTLFIASRKSHDVHPLVLTASACVQEGLAIALVPAFGLAQEAPRAVLWGRPFASLGLFFLYMFILFSSAAFVSVGAQLSPAAVGSTTVTSVYMSSSYICQVVFFEDMPGMGTMVGAALMLLAVVTMALAQRGNEEELKCKTRGTMSIVSSYACGAGGRVSELAGLLTLASVSSRRESQPNSQEANQPAGFGTF</sequence>
<feature type="transmembrane region" description="Helical" evidence="2">
    <location>
        <begin position="144"/>
        <end position="163"/>
    </location>
</feature>
<feature type="transmembrane region" description="Helical" evidence="2">
    <location>
        <begin position="85"/>
        <end position="108"/>
    </location>
</feature>
<dbReference type="EMBL" id="HBGW01048020">
    <property type="protein sequence ID" value="CAD9578246.1"/>
    <property type="molecule type" value="Transcribed_RNA"/>
</dbReference>
<proteinExistence type="predicted"/>
<keyword evidence="2" id="KW-0812">Transmembrane</keyword>
<dbReference type="AlphaFoldDB" id="A0A7S2KKM9"/>
<feature type="region of interest" description="Disordered" evidence="1">
    <location>
        <begin position="207"/>
        <end position="227"/>
    </location>
</feature>